<accession>A0A6J5KJZ4</accession>
<organism evidence="2">
    <name type="scientific">uncultured Caudovirales phage</name>
    <dbReference type="NCBI Taxonomy" id="2100421"/>
    <lineage>
        <taxon>Viruses</taxon>
        <taxon>Duplodnaviria</taxon>
        <taxon>Heunggongvirae</taxon>
        <taxon>Uroviricota</taxon>
        <taxon>Caudoviricetes</taxon>
        <taxon>Peduoviridae</taxon>
        <taxon>Maltschvirus</taxon>
        <taxon>Maltschvirus maltsch</taxon>
    </lineage>
</organism>
<gene>
    <name evidence="2" type="ORF">UFOVP17_12</name>
</gene>
<protein>
    <submittedName>
        <fullName evidence="2">Uncharacterized protein</fullName>
    </submittedName>
</protein>
<proteinExistence type="predicted"/>
<reference evidence="2" key="1">
    <citation type="submission" date="2020-04" db="EMBL/GenBank/DDBJ databases">
        <authorList>
            <person name="Chiriac C."/>
            <person name="Salcher M."/>
            <person name="Ghai R."/>
            <person name="Kavagutti S V."/>
        </authorList>
    </citation>
    <scope>NUCLEOTIDE SEQUENCE</scope>
</reference>
<dbReference type="EMBL" id="LR796154">
    <property type="protein sequence ID" value="CAB4121815.1"/>
    <property type="molecule type" value="Genomic_DNA"/>
</dbReference>
<evidence type="ECO:0000313" key="2">
    <source>
        <dbReference type="EMBL" id="CAB4121815.1"/>
    </source>
</evidence>
<sequence>MAITHDLIAKAGVYKDKQGNEKVRWHRCGVAIETKDGGTALNIESLPTNFDGWLQMKTPLPRDGAGGNPRNQGAGTPGLDEIESDIPF</sequence>
<evidence type="ECO:0000256" key="1">
    <source>
        <dbReference type="SAM" id="MobiDB-lite"/>
    </source>
</evidence>
<feature type="region of interest" description="Disordered" evidence="1">
    <location>
        <begin position="54"/>
        <end position="88"/>
    </location>
</feature>
<name>A0A6J5KJZ4_9CAUD</name>